<dbReference type="InterPro" id="IPR006311">
    <property type="entry name" value="TAT_signal"/>
</dbReference>
<name>A0ABT0CBR5_THEVL</name>
<dbReference type="InterPro" id="IPR038607">
    <property type="entry name" value="PhoD-like_sf"/>
</dbReference>
<evidence type="ECO:0000259" key="2">
    <source>
        <dbReference type="Pfam" id="PF09423"/>
    </source>
</evidence>
<dbReference type="Pfam" id="PF09423">
    <property type="entry name" value="PhoD"/>
    <property type="match status" value="1"/>
</dbReference>
<dbReference type="PANTHER" id="PTHR43606:SF1">
    <property type="entry name" value="PHOD-LIKE PHOSPHATASE METALLOPHOSPHATASE DOMAIN-CONTAINING PROTEIN"/>
    <property type="match status" value="1"/>
</dbReference>
<evidence type="ECO:0000259" key="3">
    <source>
        <dbReference type="Pfam" id="PF16655"/>
    </source>
</evidence>
<dbReference type="PANTHER" id="PTHR43606">
    <property type="entry name" value="PHOSPHATASE, PUTATIVE (AFU_ORTHOLOGUE AFUA_6G08710)-RELATED"/>
    <property type="match status" value="1"/>
</dbReference>
<dbReference type="RefSeq" id="WP_244350477.1">
    <property type="nucleotide sequence ID" value="NZ_JAFIRA010000023.1"/>
</dbReference>
<feature type="chain" id="PRO_5045798251" evidence="1">
    <location>
        <begin position="25"/>
        <end position="576"/>
    </location>
</feature>
<gene>
    <name evidence="4" type="ORF">JX360_09815</name>
</gene>
<keyword evidence="1" id="KW-0732">Signal</keyword>
<keyword evidence="5" id="KW-1185">Reference proteome</keyword>
<accession>A0ABT0CBR5</accession>
<feature type="domain" description="Phospholipase D N-terminal" evidence="3">
    <location>
        <begin position="44"/>
        <end position="143"/>
    </location>
</feature>
<evidence type="ECO:0000313" key="5">
    <source>
        <dbReference type="Proteomes" id="UP000830835"/>
    </source>
</evidence>
<protein>
    <submittedName>
        <fullName evidence="4">Alkaline phosphatase D family protein</fullName>
    </submittedName>
</protein>
<dbReference type="EMBL" id="JAFIRA010000023">
    <property type="protein sequence ID" value="MCJ2543200.1"/>
    <property type="molecule type" value="Genomic_DNA"/>
</dbReference>
<dbReference type="Gene3D" id="3.60.21.70">
    <property type="entry name" value="PhoD-like phosphatase"/>
    <property type="match status" value="1"/>
</dbReference>
<dbReference type="InterPro" id="IPR032093">
    <property type="entry name" value="PhoD_N"/>
</dbReference>
<comment type="caution">
    <text evidence="4">The sequence shown here is derived from an EMBL/GenBank/DDBJ whole genome shotgun (WGS) entry which is preliminary data.</text>
</comment>
<dbReference type="Proteomes" id="UP000830835">
    <property type="component" value="Unassembled WGS sequence"/>
</dbReference>
<dbReference type="PROSITE" id="PS51318">
    <property type="entry name" value="TAT"/>
    <property type="match status" value="1"/>
</dbReference>
<dbReference type="PROSITE" id="PS51257">
    <property type="entry name" value="PROKAR_LIPOPROTEIN"/>
    <property type="match status" value="1"/>
</dbReference>
<organism evidence="4 5">
    <name type="scientific">Thermostichus vulcanus str. 'Rupite'</name>
    <dbReference type="NCBI Taxonomy" id="2813851"/>
    <lineage>
        <taxon>Bacteria</taxon>
        <taxon>Bacillati</taxon>
        <taxon>Cyanobacteriota</taxon>
        <taxon>Cyanophyceae</taxon>
        <taxon>Thermostichales</taxon>
        <taxon>Thermostichaceae</taxon>
        <taxon>Thermostichus</taxon>
    </lineage>
</organism>
<dbReference type="InterPro" id="IPR018946">
    <property type="entry name" value="PhoD-like_MPP"/>
</dbReference>
<dbReference type="InterPro" id="IPR029052">
    <property type="entry name" value="Metallo-depent_PP-like"/>
</dbReference>
<dbReference type="Gene3D" id="2.60.40.380">
    <property type="entry name" value="Purple acid phosphatase-like, N-terminal"/>
    <property type="match status" value="1"/>
</dbReference>
<feature type="signal peptide" evidence="1">
    <location>
        <begin position="1"/>
        <end position="24"/>
    </location>
</feature>
<evidence type="ECO:0000256" key="1">
    <source>
        <dbReference type="SAM" id="SignalP"/>
    </source>
</evidence>
<evidence type="ECO:0000313" key="4">
    <source>
        <dbReference type="EMBL" id="MCJ2543200.1"/>
    </source>
</evidence>
<feature type="domain" description="PhoD-like phosphatase metallophosphatase" evidence="2">
    <location>
        <begin position="155"/>
        <end position="478"/>
    </location>
</feature>
<dbReference type="InterPro" id="IPR052900">
    <property type="entry name" value="Phospholipid_Metab_Enz"/>
</dbReference>
<reference evidence="4" key="1">
    <citation type="submission" date="2021-02" db="EMBL/GenBank/DDBJ databases">
        <title>The CRISPR/cas machinery reduction and long-range gene transfer in the hot spring cyanobacterium Synechococcus.</title>
        <authorList>
            <person name="Dvorak P."/>
            <person name="Jahodarova E."/>
            <person name="Hasler P."/>
            <person name="Poulickova A."/>
        </authorList>
    </citation>
    <scope>NUCLEOTIDE SEQUENCE</scope>
    <source>
        <strain evidence="4">Rupite</strain>
    </source>
</reference>
<dbReference type="Pfam" id="PF16655">
    <property type="entry name" value="PhoD_N"/>
    <property type="match status" value="1"/>
</dbReference>
<sequence>MSSLHSRRFFLQLMMFGGGAAALAACGGSSSSSIAPLGEPGFPQGVFAGDPTAQGAVLSTRVIPSGSVETVSVTLQIADNPDFTPILQQIPLSARRTAGSNYRNEPGDYIARAVVQGLPSAQTFYYRFVSADGFTSPVGQFRTLPDAGDGRAIRFMHISCANEPPFPIGAAMLAEVSRGDIDFISFNGDTVYADRFWLGLDPTGNLDFYRSLYRDQRDPNYAGPEFPQLFGRTSFVINWDDHEVIDNYSGQKDRGGPAVQLDDTTGQTRDVEDLKVLGYQAFFEYNPITPNLTDVGGVDARDRVFRSFRYGANAEVFIPDLRQYRDLAVATPILPILPPGLTRQQFLALSGIRLTPEQEALFFGPPGSEEALFNLLRRTPRTLLGGPQKQWLLNGLRNSTATYKFIVSQFPITVTYFRSNDVWEGYWLERQEVIDFIEANNIRNVVFLTGNNHAGFIGQVNPGSNNPIWEVWAGPTGRSVTALSIDELGNQLGIPNASRIYYGIVNGFLAPVNPGNPQISGIPGVTTSNLRFLELAVPNYHTIEVSGSQCTIQIKGPTGSVLTDPFGRRGELILPQ</sequence>
<dbReference type="SUPFAM" id="SSF56300">
    <property type="entry name" value="Metallo-dependent phosphatases"/>
    <property type="match status" value="1"/>
</dbReference>
<proteinExistence type="predicted"/>